<comment type="caution">
    <text evidence="1">The sequence shown here is derived from an EMBL/GenBank/DDBJ whole genome shotgun (WGS) entry which is preliminary data.</text>
</comment>
<evidence type="ECO:0008006" key="3">
    <source>
        <dbReference type="Google" id="ProtNLM"/>
    </source>
</evidence>
<protein>
    <recommendedName>
        <fullName evidence="3">AB hydrolase-1 domain-containing protein</fullName>
    </recommendedName>
</protein>
<dbReference type="STRING" id="1802481.A2W13_03015"/>
<proteinExistence type="predicted"/>
<reference evidence="1 2" key="1">
    <citation type="journal article" date="2016" name="Nat. Commun.">
        <title>Thousands of microbial genomes shed light on interconnected biogeochemical processes in an aquifer system.</title>
        <authorList>
            <person name="Anantharaman K."/>
            <person name="Brown C.T."/>
            <person name="Hug L.A."/>
            <person name="Sharon I."/>
            <person name="Castelle C.J."/>
            <person name="Probst A.J."/>
            <person name="Thomas B.C."/>
            <person name="Singh A."/>
            <person name="Wilkins M.J."/>
            <person name="Karaoz U."/>
            <person name="Brodie E.L."/>
            <person name="Williams K.H."/>
            <person name="Hubbard S.S."/>
            <person name="Banfield J.F."/>
        </authorList>
    </citation>
    <scope>NUCLEOTIDE SEQUENCE [LARGE SCALE GENOMIC DNA]</scope>
</reference>
<organism evidence="1 2">
    <name type="scientific">Candidatus Woesebacteria bacterium RBG_16_36_11</name>
    <dbReference type="NCBI Taxonomy" id="1802481"/>
    <lineage>
        <taxon>Bacteria</taxon>
        <taxon>Candidatus Woeseibacteriota</taxon>
    </lineage>
</organism>
<accession>A0A1F7XAF2</accession>
<dbReference type="SUPFAM" id="SSF53474">
    <property type="entry name" value="alpha/beta-Hydrolases"/>
    <property type="match status" value="1"/>
</dbReference>
<dbReference type="InterPro" id="IPR029058">
    <property type="entry name" value="AB_hydrolase_fold"/>
</dbReference>
<sequence>MKVIILPGYSANNKEWAESICVSLGNDHVCVIHEWGHWIGGSFSLKNETDNIIEEIGGDEVSIIAKSVGTRVTMNLIPKIINRLDKVILCGIPTRFESESVKTLYRDNLKKLGGQNVICIQNTRDPFSPFANIKEFINSVDEKIKVFEKPRNDHEYPYYEDFKVFLLSK</sequence>
<dbReference type="Proteomes" id="UP000178533">
    <property type="component" value="Unassembled WGS sequence"/>
</dbReference>
<evidence type="ECO:0000313" key="1">
    <source>
        <dbReference type="EMBL" id="OGM11943.1"/>
    </source>
</evidence>
<name>A0A1F7XAF2_9BACT</name>
<dbReference type="AlphaFoldDB" id="A0A1F7XAF2"/>
<gene>
    <name evidence="1" type="ORF">A2W13_03015</name>
</gene>
<dbReference type="Gene3D" id="3.40.50.1820">
    <property type="entry name" value="alpha/beta hydrolase"/>
    <property type="match status" value="1"/>
</dbReference>
<evidence type="ECO:0000313" key="2">
    <source>
        <dbReference type="Proteomes" id="UP000178533"/>
    </source>
</evidence>
<dbReference type="EMBL" id="MGFT01000008">
    <property type="protein sequence ID" value="OGM11943.1"/>
    <property type="molecule type" value="Genomic_DNA"/>
</dbReference>